<dbReference type="AlphaFoldDB" id="A0A0F0CMW2"/>
<feature type="binding site" evidence="6">
    <location>
        <position position="26"/>
    </location>
    <ligand>
        <name>ATP</name>
        <dbReference type="ChEBI" id="CHEBI:30616"/>
    </ligand>
</feature>
<accession>A0A0F0CMW2</accession>
<proteinExistence type="inferred from homology"/>
<feature type="binding site" evidence="6">
    <location>
        <begin position="88"/>
        <end position="89"/>
    </location>
    <ligand>
        <name>ATP</name>
        <dbReference type="ChEBI" id="CHEBI:30616"/>
    </ligand>
</feature>
<keyword evidence="4 5" id="KW-0143">Chaperone</keyword>
<dbReference type="Pfam" id="PF00183">
    <property type="entry name" value="HSP90"/>
    <property type="match status" value="1"/>
</dbReference>
<protein>
    <recommendedName>
        <fullName evidence="5">Chaperone protein HtpG</fullName>
    </recommendedName>
    <alternativeName>
        <fullName evidence="5">Heat shock protein HtpG</fullName>
    </alternativeName>
    <alternativeName>
        <fullName evidence="5">High temperature protein G</fullName>
    </alternativeName>
</protein>
<comment type="similarity">
    <text evidence="1 5">Belongs to the heat shock protein 90 family.</text>
</comment>
<dbReference type="InterPro" id="IPR036890">
    <property type="entry name" value="HATPase_C_sf"/>
</dbReference>
<dbReference type="GO" id="GO:0140662">
    <property type="term" value="F:ATP-dependent protein folding chaperone"/>
    <property type="evidence" value="ECO:0007669"/>
    <property type="project" value="InterPro"/>
</dbReference>
<dbReference type="InterPro" id="IPR020568">
    <property type="entry name" value="Ribosomal_Su5_D2-typ_SF"/>
</dbReference>
<feature type="binding site" evidence="6">
    <location>
        <position position="313"/>
    </location>
    <ligand>
        <name>ATP</name>
        <dbReference type="ChEBI" id="CHEBI:30616"/>
    </ligand>
</feature>
<dbReference type="Gene3D" id="3.40.50.11260">
    <property type="match status" value="1"/>
</dbReference>
<dbReference type="Gene3D" id="1.20.120.790">
    <property type="entry name" value="Heat shock protein 90, C-terminal domain"/>
    <property type="match status" value="1"/>
</dbReference>
<keyword evidence="3 5" id="KW-0067">ATP-binding</keyword>
<keyword evidence="5" id="KW-0963">Cytoplasm</keyword>
<dbReference type="PANTHER" id="PTHR11528">
    <property type="entry name" value="HEAT SHOCK PROTEIN 90 FAMILY MEMBER"/>
    <property type="match status" value="1"/>
</dbReference>
<reference evidence="8 9" key="1">
    <citation type="submission" date="2015-02" db="EMBL/GenBank/DDBJ databases">
        <title>Single-cell genomics of uncultivated deep-branching MTB reveals a conserved set of magnetosome genes.</title>
        <authorList>
            <person name="Kolinko S."/>
            <person name="Richter M."/>
            <person name="Glockner F.O."/>
            <person name="Brachmann A."/>
            <person name="Schuler D."/>
        </authorList>
    </citation>
    <scope>NUCLEOTIDE SEQUENCE [LARGE SCALE GENOMIC DNA]</scope>
    <source>
        <strain evidence="8">SKK-01</strain>
    </source>
</reference>
<dbReference type="SMART" id="SM00387">
    <property type="entry name" value="HATPase_c"/>
    <property type="match status" value="1"/>
</dbReference>
<evidence type="ECO:0000256" key="1">
    <source>
        <dbReference type="ARBA" id="ARBA00008239"/>
    </source>
</evidence>
<comment type="subcellular location">
    <subcellularLocation>
        <location evidence="5">Cytoplasm</location>
    </subcellularLocation>
</comment>
<feature type="binding site" evidence="6">
    <location>
        <position position="22"/>
    </location>
    <ligand>
        <name>ATP</name>
        <dbReference type="ChEBI" id="CHEBI:30616"/>
    </ligand>
</feature>
<dbReference type="NCBIfam" id="NF003555">
    <property type="entry name" value="PRK05218.1"/>
    <property type="match status" value="1"/>
</dbReference>
<dbReference type="Gene3D" id="3.30.565.10">
    <property type="entry name" value="Histidine kinase-like ATPase, C-terminal domain"/>
    <property type="match status" value="1"/>
</dbReference>
<comment type="subunit">
    <text evidence="5">Homodimer.</text>
</comment>
<dbReference type="Proteomes" id="UP000033428">
    <property type="component" value="Unassembled WGS sequence"/>
</dbReference>
<dbReference type="InterPro" id="IPR037196">
    <property type="entry name" value="HSP90_C"/>
</dbReference>
<dbReference type="InterPro" id="IPR001404">
    <property type="entry name" value="Hsp90_fam"/>
</dbReference>
<dbReference type="GO" id="GO:0016887">
    <property type="term" value="F:ATP hydrolysis activity"/>
    <property type="evidence" value="ECO:0007669"/>
    <property type="project" value="InterPro"/>
</dbReference>
<feature type="domain" description="Histidine kinase/HSP90-like ATPase" evidence="7">
    <location>
        <begin position="11"/>
        <end position="172"/>
    </location>
</feature>
<dbReference type="EMBL" id="JYNY01000321">
    <property type="protein sequence ID" value="KJJ84617.1"/>
    <property type="molecule type" value="Genomic_DNA"/>
</dbReference>
<dbReference type="PRINTS" id="PR00775">
    <property type="entry name" value="HEATSHOCK90"/>
</dbReference>
<comment type="function">
    <text evidence="5">Molecular chaperone. Has ATPase activity.</text>
</comment>
<evidence type="ECO:0000256" key="4">
    <source>
        <dbReference type="ARBA" id="ARBA00023186"/>
    </source>
</evidence>
<comment type="caution">
    <text evidence="5">Lacks conserved residue(s) required for the propagation of feature annotation.</text>
</comment>
<dbReference type="GO" id="GO:0005737">
    <property type="term" value="C:cytoplasm"/>
    <property type="evidence" value="ECO:0007669"/>
    <property type="project" value="UniProtKB-SubCell"/>
</dbReference>
<feature type="region of interest" description="C" evidence="5">
    <location>
        <begin position="525"/>
        <end position="606"/>
    </location>
</feature>
<dbReference type="GO" id="GO:0005524">
    <property type="term" value="F:ATP binding"/>
    <property type="evidence" value="ECO:0007669"/>
    <property type="project" value="UniProtKB-UniRule"/>
</dbReference>
<dbReference type="Gene3D" id="3.30.230.80">
    <property type="match status" value="1"/>
</dbReference>
<evidence type="ECO:0000256" key="6">
    <source>
        <dbReference type="PIRSR" id="PIRSR002583-1"/>
    </source>
</evidence>
<feature type="binding site" evidence="6">
    <location>
        <position position="68"/>
    </location>
    <ligand>
        <name>ATP</name>
        <dbReference type="ChEBI" id="CHEBI:30616"/>
    </ligand>
</feature>
<organism evidence="8 9">
    <name type="scientific">Candidatus Omnitrophus magneticus</name>
    <dbReference type="NCBI Taxonomy" id="1609969"/>
    <lineage>
        <taxon>Bacteria</taxon>
        <taxon>Pseudomonadati</taxon>
        <taxon>Candidatus Omnitrophota</taxon>
        <taxon>Candidatus Omnitrophus</taxon>
    </lineage>
</organism>
<keyword evidence="2 5" id="KW-0547">Nucleotide-binding</keyword>
<dbReference type="InterPro" id="IPR003594">
    <property type="entry name" value="HATPase_dom"/>
</dbReference>
<dbReference type="GO" id="GO:0051082">
    <property type="term" value="F:unfolded protein binding"/>
    <property type="evidence" value="ECO:0007669"/>
    <property type="project" value="UniProtKB-UniRule"/>
</dbReference>
<keyword evidence="9" id="KW-1185">Reference proteome</keyword>
<dbReference type="SUPFAM" id="SSF55874">
    <property type="entry name" value="ATPase domain of HSP90 chaperone/DNA topoisomerase II/histidine kinase"/>
    <property type="match status" value="1"/>
</dbReference>
<evidence type="ECO:0000259" key="7">
    <source>
        <dbReference type="SMART" id="SM00387"/>
    </source>
</evidence>
<dbReference type="CDD" id="cd16927">
    <property type="entry name" value="HATPase_Hsp90-like"/>
    <property type="match status" value="1"/>
</dbReference>
<evidence type="ECO:0000313" key="8">
    <source>
        <dbReference type="EMBL" id="KJJ84617.1"/>
    </source>
</evidence>
<evidence type="ECO:0000256" key="5">
    <source>
        <dbReference type="HAMAP-Rule" id="MF_00505"/>
    </source>
</evidence>
<dbReference type="SUPFAM" id="SSF110942">
    <property type="entry name" value="HSP90 C-terminal domain"/>
    <property type="match status" value="1"/>
</dbReference>
<sequence>MKQILKIIIHSLYTHPEIFLRELISNAQDALNKARIEQLTNKNFSGTETSFEIKIQVDSKTNTFSIEDTGIGMKEEELINNFGTIARSGTLEFLEELKKKGSGSEAGLIGQFGVGFYSVFMVADEVVVETKHISPNAKAYRWKSMGESDFTIEEIEKSAHGTKIYFTFKENAKEFSEEYRLENIIEKYSNFADFPILLNNKQINKIGALWRKKSSETSDSELNEFYKFITNDTEDPLGHIHLSVEGAVVNFKALLFIPKEAPWDMTKWFNEKGVHLYSNKILIQRECKALLPDYLRFTRGVLDTIDLPLNVSREFTQDGPFMIKIKNILTDKILKFLDDWAAKEPDKYKIFYSNFGPLLKSGINSDYTNRDKLIELLRFESSLKGKGELVSLKEYSMRAKSGQNEIYYIAGDSREALEKRPNMEYFRKNDIEVLYLSDPIDMFILPGISEYDKKIIKSIEKEDISLKPEEKIEKPESAINKSLLALFKEVLTDRVMDVVESKRLVDSAVTLVAGKDSMDREMEKMMKMMNKDYRSSKKILEVNMEHPVIKGMSQKYIANSSDPLLKKYVLNLYEGALFVDGELKGDMAADYVRRVNEIMEQAISSK</sequence>
<feature type="region of interest" description="A; substrate-binding" evidence="5">
    <location>
        <begin position="1"/>
        <end position="313"/>
    </location>
</feature>
<evidence type="ECO:0000256" key="3">
    <source>
        <dbReference type="ARBA" id="ARBA00022840"/>
    </source>
</evidence>
<name>A0A0F0CMW2_9BACT</name>
<evidence type="ECO:0000313" key="9">
    <source>
        <dbReference type="Proteomes" id="UP000033428"/>
    </source>
</evidence>
<gene>
    <name evidence="5" type="primary">htpG</name>
    <name evidence="8" type="ORF">OMAG_001517</name>
</gene>
<evidence type="ECO:0000256" key="2">
    <source>
        <dbReference type="ARBA" id="ARBA00022741"/>
    </source>
</evidence>
<comment type="caution">
    <text evidence="8">The sequence shown here is derived from an EMBL/GenBank/DDBJ whole genome shotgun (WGS) entry which is preliminary data.</text>
</comment>
<feature type="binding site" evidence="6">
    <location>
        <position position="73"/>
    </location>
    <ligand>
        <name>ATP</name>
        <dbReference type="ChEBI" id="CHEBI:30616"/>
    </ligand>
</feature>
<dbReference type="PIRSF" id="PIRSF002583">
    <property type="entry name" value="Hsp90"/>
    <property type="match status" value="1"/>
</dbReference>
<keyword evidence="5" id="KW-0346">Stress response</keyword>
<dbReference type="HAMAP" id="MF_00505">
    <property type="entry name" value="HSP90"/>
    <property type="match status" value="1"/>
</dbReference>
<feature type="binding site" evidence="6">
    <location>
        <begin position="111"/>
        <end position="116"/>
    </location>
    <ligand>
        <name>ATP</name>
        <dbReference type="ChEBI" id="CHEBI:30616"/>
    </ligand>
</feature>
<feature type="binding site" evidence="6">
    <location>
        <position position="162"/>
    </location>
    <ligand>
        <name>ATP</name>
        <dbReference type="ChEBI" id="CHEBI:30616"/>
    </ligand>
</feature>
<dbReference type="SUPFAM" id="SSF54211">
    <property type="entry name" value="Ribosomal protein S5 domain 2-like"/>
    <property type="match status" value="1"/>
</dbReference>
<dbReference type="InterPro" id="IPR020575">
    <property type="entry name" value="Hsp90_N"/>
</dbReference>
<dbReference type="PATRIC" id="fig|1609969.3.peg.1631"/>
<feature type="binding site" evidence="6">
    <location>
        <position position="81"/>
    </location>
    <ligand>
        <name>ATP</name>
        <dbReference type="ChEBI" id="CHEBI:30616"/>
    </ligand>
</feature>
<dbReference type="Pfam" id="PF13589">
    <property type="entry name" value="HATPase_c_3"/>
    <property type="match status" value="1"/>
</dbReference>